<sequence>MADKSDSSLVFFQKATAAQWSYVLSRYKDVLKAKAQQTRGSKKGGPQELIKIDNWYQEQLPKIINSRKDRHLNHEELVQVMKWKLMRGKYRPRLIDLVKINTELAVLQTTKKAFRKLPNLGGAIQALTNLKGIGPASASAVLAAAAPEHCPFMADESMLATPGVEATDYTLAEYLNYAEQIKNCCERLRAEDPDAKWNPHKVELALWTHYVGRQLCNSIFDSMPLPDGTIPKCTNSEEINGVLNEDSNVSVATSEADDKSNDSSFQENSKDGKEFRHPGNGATVEDTLGLSSEENSRNVVSEDNENSNSNLSVDYTTSGGETNTNDSTVDEPSRKKIRAE</sequence>
<feature type="compositionally biased region" description="Low complexity" evidence="1">
    <location>
        <begin position="291"/>
        <end position="313"/>
    </location>
</feature>
<keyword evidence="3" id="KW-1185">Reference proteome</keyword>
<dbReference type="AlphaFoldDB" id="A0A3S3QLB8"/>
<gene>
    <name evidence="2" type="ORF">B4U79_14800</name>
</gene>
<feature type="compositionally biased region" description="Polar residues" evidence="1">
    <location>
        <begin position="314"/>
        <end position="327"/>
    </location>
</feature>
<feature type="region of interest" description="Disordered" evidence="1">
    <location>
        <begin position="244"/>
        <end position="340"/>
    </location>
</feature>
<organism evidence="2 3">
    <name type="scientific">Dinothrombium tinctorium</name>
    <dbReference type="NCBI Taxonomy" id="1965070"/>
    <lineage>
        <taxon>Eukaryota</taxon>
        <taxon>Metazoa</taxon>
        <taxon>Ecdysozoa</taxon>
        <taxon>Arthropoda</taxon>
        <taxon>Chelicerata</taxon>
        <taxon>Arachnida</taxon>
        <taxon>Acari</taxon>
        <taxon>Acariformes</taxon>
        <taxon>Trombidiformes</taxon>
        <taxon>Prostigmata</taxon>
        <taxon>Anystina</taxon>
        <taxon>Parasitengona</taxon>
        <taxon>Trombidioidea</taxon>
        <taxon>Trombidiidae</taxon>
        <taxon>Dinothrombium</taxon>
    </lineage>
</organism>
<dbReference type="OrthoDB" id="8249012at2759"/>
<proteinExistence type="predicted"/>
<evidence type="ECO:0000313" key="3">
    <source>
        <dbReference type="Proteomes" id="UP000285301"/>
    </source>
</evidence>
<dbReference type="EMBL" id="NCKU01002071">
    <property type="protein sequence ID" value="RWS10509.1"/>
    <property type="molecule type" value="Genomic_DNA"/>
</dbReference>
<name>A0A3S3QLB8_9ACAR</name>
<dbReference type="Proteomes" id="UP000285301">
    <property type="component" value="Unassembled WGS sequence"/>
</dbReference>
<dbReference type="PANTHER" id="PTHR21521">
    <property type="entry name" value="AMUN, ISOFORM A"/>
    <property type="match status" value="1"/>
</dbReference>
<dbReference type="STRING" id="1965070.A0A3S3QLB8"/>
<feature type="compositionally biased region" description="Basic and acidic residues" evidence="1">
    <location>
        <begin position="268"/>
        <end position="277"/>
    </location>
</feature>
<reference evidence="2 3" key="1">
    <citation type="journal article" date="2018" name="Gigascience">
        <title>Genomes of trombidid mites reveal novel predicted allergens and laterally-transferred genes associated with secondary metabolism.</title>
        <authorList>
            <person name="Dong X."/>
            <person name="Chaisiri K."/>
            <person name="Xia D."/>
            <person name="Armstrong S.D."/>
            <person name="Fang Y."/>
            <person name="Donnelly M.J."/>
            <person name="Kadowaki T."/>
            <person name="McGarry J.W."/>
            <person name="Darby A.C."/>
            <person name="Makepeace B.L."/>
        </authorList>
    </citation>
    <scope>NUCLEOTIDE SEQUENCE [LARGE SCALE GENOMIC DNA]</scope>
    <source>
        <strain evidence="2">UoL-WK</strain>
    </source>
</reference>
<feature type="compositionally biased region" description="Basic and acidic residues" evidence="1">
    <location>
        <begin position="331"/>
        <end position="340"/>
    </location>
</feature>
<evidence type="ECO:0000313" key="2">
    <source>
        <dbReference type="EMBL" id="RWS10509.1"/>
    </source>
</evidence>
<protein>
    <submittedName>
        <fullName evidence="2">Uncharacterized protein</fullName>
    </submittedName>
</protein>
<accession>A0A3S3QLB8</accession>
<comment type="caution">
    <text evidence="2">The sequence shown here is derived from an EMBL/GenBank/DDBJ whole genome shotgun (WGS) entry which is preliminary data.</text>
</comment>
<dbReference type="PANTHER" id="PTHR21521:SF0">
    <property type="entry name" value="AMUN, ISOFORM A"/>
    <property type="match status" value="1"/>
</dbReference>
<evidence type="ECO:0000256" key="1">
    <source>
        <dbReference type="SAM" id="MobiDB-lite"/>
    </source>
</evidence>